<evidence type="ECO:0000256" key="4">
    <source>
        <dbReference type="ARBA" id="ARBA00022741"/>
    </source>
</evidence>
<dbReference type="SUPFAM" id="SSF56112">
    <property type="entry name" value="Protein kinase-like (PK-like)"/>
    <property type="match status" value="1"/>
</dbReference>
<dbReference type="PANTHER" id="PTHR44899">
    <property type="entry name" value="CAMK FAMILY PROTEIN KINASE"/>
    <property type="match status" value="1"/>
</dbReference>
<dbReference type="Pfam" id="PF00069">
    <property type="entry name" value="Pkinase"/>
    <property type="match status" value="1"/>
</dbReference>
<comment type="catalytic activity">
    <reaction evidence="8">
        <text>L-seryl-[protein] + ATP = O-phospho-L-seryl-[protein] + ADP + H(+)</text>
        <dbReference type="Rhea" id="RHEA:17989"/>
        <dbReference type="Rhea" id="RHEA-COMP:9863"/>
        <dbReference type="Rhea" id="RHEA-COMP:11604"/>
        <dbReference type="ChEBI" id="CHEBI:15378"/>
        <dbReference type="ChEBI" id="CHEBI:29999"/>
        <dbReference type="ChEBI" id="CHEBI:30616"/>
        <dbReference type="ChEBI" id="CHEBI:83421"/>
        <dbReference type="ChEBI" id="CHEBI:456216"/>
        <dbReference type="EC" id="2.7.11.1"/>
    </reaction>
</comment>
<dbReference type="Gene3D" id="3.30.200.20">
    <property type="entry name" value="Phosphorylase Kinase, domain 1"/>
    <property type="match status" value="1"/>
</dbReference>
<name>A0ABR1G8U5_AURAN</name>
<dbReference type="PROSITE" id="PS00107">
    <property type="entry name" value="PROTEIN_KINASE_ATP"/>
    <property type="match status" value="1"/>
</dbReference>
<gene>
    <name evidence="11" type="primary">KIN3</name>
    <name evidence="11" type="ORF">SO694_00004755</name>
</gene>
<evidence type="ECO:0000256" key="8">
    <source>
        <dbReference type="ARBA" id="ARBA00048679"/>
    </source>
</evidence>
<keyword evidence="3" id="KW-0808">Transferase</keyword>
<evidence type="ECO:0000256" key="9">
    <source>
        <dbReference type="PROSITE-ProRule" id="PRU10141"/>
    </source>
</evidence>
<keyword evidence="2" id="KW-0723">Serine/threonine-protein kinase</keyword>
<comment type="catalytic activity">
    <reaction evidence="7">
        <text>L-threonyl-[protein] + ATP = O-phospho-L-threonyl-[protein] + ADP + H(+)</text>
        <dbReference type="Rhea" id="RHEA:46608"/>
        <dbReference type="Rhea" id="RHEA-COMP:11060"/>
        <dbReference type="Rhea" id="RHEA-COMP:11605"/>
        <dbReference type="ChEBI" id="CHEBI:15378"/>
        <dbReference type="ChEBI" id="CHEBI:30013"/>
        <dbReference type="ChEBI" id="CHEBI:30616"/>
        <dbReference type="ChEBI" id="CHEBI:61977"/>
        <dbReference type="ChEBI" id="CHEBI:456216"/>
        <dbReference type="EC" id="2.7.11.1"/>
    </reaction>
</comment>
<feature type="binding site" evidence="9">
    <location>
        <position position="35"/>
    </location>
    <ligand>
        <name>ATP</name>
        <dbReference type="ChEBI" id="CHEBI:30616"/>
    </ligand>
</feature>
<dbReference type="InterPro" id="IPR051131">
    <property type="entry name" value="NEK_Ser/Thr_kinase_NIMA"/>
</dbReference>
<keyword evidence="5 11" id="KW-0418">Kinase</keyword>
<dbReference type="Proteomes" id="UP001363151">
    <property type="component" value="Unassembled WGS sequence"/>
</dbReference>
<dbReference type="InterPro" id="IPR017441">
    <property type="entry name" value="Protein_kinase_ATP_BS"/>
</dbReference>
<dbReference type="InterPro" id="IPR011009">
    <property type="entry name" value="Kinase-like_dom_sf"/>
</dbReference>
<dbReference type="EMBL" id="JBBJCI010000040">
    <property type="protein sequence ID" value="KAK7249776.1"/>
    <property type="molecule type" value="Genomic_DNA"/>
</dbReference>
<evidence type="ECO:0000313" key="12">
    <source>
        <dbReference type="Proteomes" id="UP001363151"/>
    </source>
</evidence>
<organism evidence="11 12">
    <name type="scientific">Aureococcus anophagefferens</name>
    <name type="common">Harmful bloom alga</name>
    <dbReference type="NCBI Taxonomy" id="44056"/>
    <lineage>
        <taxon>Eukaryota</taxon>
        <taxon>Sar</taxon>
        <taxon>Stramenopiles</taxon>
        <taxon>Ochrophyta</taxon>
        <taxon>Pelagophyceae</taxon>
        <taxon>Pelagomonadales</taxon>
        <taxon>Pelagomonadaceae</taxon>
        <taxon>Aureococcus</taxon>
    </lineage>
</organism>
<evidence type="ECO:0000256" key="6">
    <source>
        <dbReference type="ARBA" id="ARBA00022840"/>
    </source>
</evidence>
<evidence type="ECO:0000313" key="11">
    <source>
        <dbReference type="EMBL" id="KAK7249776.1"/>
    </source>
</evidence>
<dbReference type="PANTHER" id="PTHR44899:SF6">
    <property type="entry name" value="SERINE_THREONINE PROTEIN KINASE"/>
    <property type="match status" value="1"/>
</dbReference>
<evidence type="ECO:0000256" key="7">
    <source>
        <dbReference type="ARBA" id="ARBA00047899"/>
    </source>
</evidence>
<evidence type="ECO:0000256" key="3">
    <source>
        <dbReference type="ARBA" id="ARBA00022679"/>
    </source>
</evidence>
<feature type="domain" description="Protein kinase" evidence="10">
    <location>
        <begin position="6"/>
        <end position="183"/>
    </location>
</feature>
<proteinExistence type="predicted"/>
<evidence type="ECO:0000256" key="2">
    <source>
        <dbReference type="ARBA" id="ARBA00022527"/>
    </source>
</evidence>
<keyword evidence="4 9" id="KW-0547">Nucleotide-binding</keyword>
<sequence length="183" mass="20192">MGLKDFEILHRLGKGSFGTVYKCRRVSDGEIYAMKRVNISHMKDAEIGDALTEIRVLASVRHRNVVPFLESFVEKGRELVLVLDFCDGGDLAAVVEQARKARRLLGEAKIWHYAVQLVDGYLHGRSIVHRDVKPANAFLTAKGEVRIGDLNVSKIVKDDKGGLMKTQIAVPKPTTGLGGPDQT</sequence>
<accession>A0ABR1G8U5</accession>
<evidence type="ECO:0000256" key="1">
    <source>
        <dbReference type="ARBA" id="ARBA00012513"/>
    </source>
</evidence>
<keyword evidence="6 9" id="KW-0067">ATP-binding</keyword>
<comment type="caution">
    <text evidence="11">The sequence shown here is derived from an EMBL/GenBank/DDBJ whole genome shotgun (WGS) entry which is preliminary data.</text>
</comment>
<evidence type="ECO:0000259" key="10">
    <source>
        <dbReference type="PROSITE" id="PS50011"/>
    </source>
</evidence>
<dbReference type="EC" id="2.7.11.1" evidence="1"/>
<dbReference type="PROSITE" id="PS50011">
    <property type="entry name" value="PROTEIN_KINASE_DOM"/>
    <property type="match status" value="1"/>
</dbReference>
<dbReference type="Gene3D" id="1.10.510.10">
    <property type="entry name" value="Transferase(Phosphotransferase) domain 1"/>
    <property type="match status" value="1"/>
</dbReference>
<dbReference type="GO" id="GO:0016301">
    <property type="term" value="F:kinase activity"/>
    <property type="evidence" value="ECO:0007669"/>
    <property type="project" value="UniProtKB-KW"/>
</dbReference>
<dbReference type="InterPro" id="IPR000719">
    <property type="entry name" value="Prot_kinase_dom"/>
</dbReference>
<dbReference type="SMART" id="SM00220">
    <property type="entry name" value="S_TKc"/>
    <property type="match status" value="1"/>
</dbReference>
<protein>
    <recommendedName>
        <fullName evidence="1">non-specific serine/threonine protein kinase</fullName>
        <ecNumber evidence="1">2.7.11.1</ecNumber>
    </recommendedName>
</protein>
<evidence type="ECO:0000256" key="5">
    <source>
        <dbReference type="ARBA" id="ARBA00022777"/>
    </source>
</evidence>
<reference evidence="11 12" key="1">
    <citation type="submission" date="2024-03" db="EMBL/GenBank/DDBJ databases">
        <title>Aureococcus anophagefferens CCMP1851 and Kratosvirus quantuckense: Draft genome of a second virus-susceptible host strain in the model system.</title>
        <authorList>
            <person name="Chase E."/>
            <person name="Truchon A.R."/>
            <person name="Schepens W."/>
            <person name="Wilhelm S.W."/>
        </authorList>
    </citation>
    <scope>NUCLEOTIDE SEQUENCE [LARGE SCALE GENOMIC DNA]</scope>
    <source>
        <strain evidence="11 12">CCMP1851</strain>
    </source>
</reference>
<keyword evidence="12" id="KW-1185">Reference proteome</keyword>